<dbReference type="CDD" id="cd18917">
    <property type="entry name" value="bHLH_AtSAC51_like"/>
    <property type="match status" value="1"/>
</dbReference>
<dbReference type="Pfam" id="PF23173">
    <property type="entry name" value="bHLH_SAC51"/>
    <property type="match status" value="1"/>
</dbReference>
<comment type="subcellular location">
    <subcellularLocation>
        <location evidence="1">Nucleus</location>
    </subcellularLocation>
</comment>
<evidence type="ECO:0000313" key="7">
    <source>
        <dbReference type="EMBL" id="KAK9269972.1"/>
    </source>
</evidence>
<reference evidence="7 8" key="1">
    <citation type="journal article" date="2024" name="Plant J.">
        <title>Genome sequences and population genomics reveal climatic adaptation and genomic divergence between two closely related sweetgum species.</title>
        <authorList>
            <person name="Xu W.Q."/>
            <person name="Ren C.Q."/>
            <person name="Zhang X.Y."/>
            <person name="Comes H.P."/>
            <person name="Liu X.H."/>
            <person name="Li Y.G."/>
            <person name="Kettle C.J."/>
            <person name="Jalonen R."/>
            <person name="Gaisberger H."/>
            <person name="Ma Y.Z."/>
            <person name="Qiu Y.X."/>
        </authorList>
    </citation>
    <scope>NUCLEOTIDE SEQUENCE [LARGE SCALE GENOMIC DNA]</scope>
    <source>
        <strain evidence="7">Hangzhou</strain>
    </source>
</reference>
<feature type="compositionally biased region" description="Acidic residues" evidence="5">
    <location>
        <begin position="214"/>
        <end position="224"/>
    </location>
</feature>
<dbReference type="InterPro" id="IPR037546">
    <property type="entry name" value="SAC51-like"/>
</dbReference>
<keyword evidence="2" id="KW-0805">Transcription regulation</keyword>
<keyword evidence="4" id="KW-0539">Nucleus</keyword>
<dbReference type="InterPro" id="IPR011598">
    <property type="entry name" value="bHLH_dom"/>
</dbReference>
<evidence type="ECO:0000256" key="4">
    <source>
        <dbReference type="ARBA" id="ARBA00023242"/>
    </source>
</evidence>
<dbReference type="GO" id="GO:0046983">
    <property type="term" value="F:protein dimerization activity"/>
    <property type="evidence" value="ECO:0007669"/>
    <property type="project" value="InterPro"/>
</dbReference>
<feature type="region of interest" description="Disordered" evidence="5">
    <location>
        <begin position="275"/>
        <end position="319"/>
    </location>
</feature>
<protein>
    <recommendedName>
        <fullName evidence="6">BHLH domain-containing protein</fullName>
    </recommendedName>
</protein>
<evidence type="ECO:0000256" key="5">
    <source>
        <dbReference type="SAM" id="MobiDB-lite"/>
    </source>
</evidence>
<evidence type="ECO:0000256" key="1">
    <source>
        <dbReference type="ARBA" id="ARBA00004123"/>
    </source>
</evidence>
<evidence type="ECO:0000256" key="2">
    <source>
        <dbReference type="ARBA" id="ARBA00023015"/>
    </source>
</evidence>
<keyword evidence="8" id="KW-1185">Reference proteome</keyword>
<dbReference type="SUPFAM" id="SSF47459">
    <property type="entry name" value="HLH, helix-loop-helix DNA-binding domain"/>
    <property type="match status" value="1"/>
</dbReference>
<accession>A0AAP0NB37</accession>
<feature type="region of interest" description="Disordered" evidence="5">
    <location>
        <begin position="214"/>
        <end position="235"/>
    </location>
</feature>
<organism evidence="7 8">
    <name type="scientific">Liquidambar formosana</name>
    <name type="common">Formosan gum</name>
    <dbReference type="NCBI Taxonomy" id="63359"/>
    <lineage>
        <taxon>Eukaryota</taxon>
        <taxon>Viridiplantae</taxon>
        <taxon>Streptophyta</taxon>
        <taxon>Embryophyta</taxon>
        <taxon>Tracheophyta</taxon>
        <taxon>Spermatophyta</taxon>
        <taxon>Magnoliopsida</taxon>
        <taxon>eudicotyledons</taxon>
        <taxon>Gunneridae</taxon>
        <taxon>Pentapetalae</taxon>
        <taxon>Saxifragales</taxon>
        <taxon>Altingiaceae</taxon>
        <taxon>Liquidambar</taxon>
    </lineage>
</organism>
<feature type="domain" description="BHLH" evidence="6">
    <location>
        <begin position="306"/>
        <end position="355"/>
    </location>
</feature>
<dbReference type="InterPro" id="IPR036638">
    <property type="entry name" value="HLH_DNA-bd_sf"/>
</dbReference>
<gene>
    <name evidence="7" type="ORF">L1049_025545</name>
</gene>
<dbReference type="GO" id="GO:0005634">
    <property type="term" value="C:nucleus"/>
    <property type="evidence" value="ECO:0007669"/>
    <property type="project" value="UniProtKB-SubCell"/>
</dbReference>
<sequence>MGEDCGSWLPQQHFDWQSPNLDSLRATQPSLHSGQQDTISAYMNPCTNMLTPNGTLPVCAFPELPQSWAAHTNEPHGWFYCLPRFRQAFAPASNPIFKEKLPASAYENCRDAIKPNAGSTCAQKRFLVFDQSGDQTTLIFSPGIGAPVHCLTSWGPKPPGAYNLNGEDLGTKRNPIHHSGPILTDEFNENHGTDVGSEMHEDTEELNALLYSDDDSDYTEDDEVTSTGHSPSTMTAQVKQDWFGGGITEEVASSDGPTKRRKLFDGGFHVLPSLMDTASSVKQKRSSEYEDDAESSCGNGKNPRSGENDSLSGNKRTRKERIRETVSILQSIIPGGEGKDAIMVLDEAIHYLKSLKLKAKALGLDTL</sequence>
<dbReference type="PANTHER" id="PTHR36066:SF2">
    <property type="entry name" value="TRANSCRIPTION FACTOR BHLH145"/>
    <property type="match status" value="1"/>
</dbReference>
<dbReference type="EMBL" id="JBBPBK010000014">
    <property type="protein sequence ID" value="KAK9269972.1"/>
    <property type="molecule type" value="Genomic_DNA"/>
</dbReference>
<dbReference type="Proteomes" id="UP001415857">
    <property type="component" value="Unassembled WGS sequence"/>
</dbReference>
<keyword evidence="3" id="KW-0804">Transcription</keyword>
<evidence type="ECO:0000259" key="6">
    <source>
        <dbReference type="PROSITE" id="PS50888"/>
    </source>
</evidence>
<dbReference type="PROSITE" id="PS50888">
    <property type="entry name" value="BHLH"/>
    <property type="match status" value="1"/>
</dbReference>
<name>A0AAP0NB37_LIQFO</name>
<comment type="caution">
    <text evidence="7">The sequence shown here is derived from an EMBL/GenBank/DDBJ whole genome shotgun (WGS) entry which is preliminary data.</text>
</comment>
<dbReference type="AlphaFoldDB" id="A0AAP0NB37"/>
<dbReference type="PANTHER" id="PTHR36066">
    <property type="entry name" value="TRANSCRIPTION FACTOR BHLH145"/>
    <property type="match status" value="1"/>
</dbReference>
<proteinExistence type="predicted"/>
<evidence type="ECO:0000313" key="8">
    <source>
        <dbReference type="Proteomes" id="UP001415857"/>
    </source>
</evidence>
<evidence type="ECO:0000256" key="3">
    <source>
        <dbReference type="ARBA" id="ARBA00023163"/>
    </source>
</evidence>